<feature type="binding site" evidence="6">
    <location>
        <position position="317"/>
    </location>
    <ligand>
        <name>NAD(+)</name>
        <dbReference type="ChEBI" id="CHEBI:57540"/>
    </ligand>
</feature>
<keyword evidence="2 6" id="KW-0328">Glycosyltransferase</keyword>
<dbReference type="GO" id="GO:0003677">
    <property type="term" value="F:DNA binding"/>
    <property type="evidence" value="ECO:0007669"/>
    <property type="project" value="UniProtKB-UniRule"/>
</dbReference>
<feature type="binding site" evidence="6">
    <location>
        <position position="336"/>
    </location>
    <ligand>
        <name>NAD(+)</name>
        <dbReference type="ChEBI" id="CHEBI:57540"/>
    </ligand>
</feature>
<evidence type="ECO:0000256" key="3">
    <source>
        <dbReference type="ARBA" id="ARBA00022679"/>
    </source>
</evidence>
<keyword evidence="3 6" id="KW-0808">Transferase</keyword>
<protein>
    <submittedName>
        <fullName evidence="8">DUF4433 domain-containing protein</fullName>
    </submittedName>
</protein>
<comment type="catalytic activity">
    <reaction evidence="6">
        <text>a thymidine in DNA + NAD(+) = an N-(ADP-alpha-D-ribosyl)-thymidine in DNA + nicotinamide + H(+)</text>
        <dbReference type="Rhea" id="RHEA:71651"/>
        <dbReference type="Rhea" id="RHEA-COMP:13556"/>
        <dbReference type="Rhea" id="RHEA-COMP:18051"/>
        <dbReference type="ChEBI" id="CHEBI:15378"/>
        <dbReference type="ChEBI" id="CHEBI:17154"/>
        <dbReference type="ChEBI" id="CHEBI:57540"/>
        <dbReference type="ChEBI" id="CHEBI:137386"/>
        <dbReference type="ChEBI" id="CHEBI:191199"/>
    </reaction>
</comment>
<evidence type="ECO:0000256" key="6">
    <source>
        <dbReference type="PROSITE-ProRule" id="PRU01362"/>
    </source>
</evidence>
<accession>A0A7C3ZM34</accession>
<keyword evidence="5 6" id="KW-0238">DNA-binding</keyword>
<dbReference type="EMBL" id="DSPX01000172">
    <property type="protein sequence ID" value="HGG02285.1"/>
    <property type="molecule type" value="Genomic_DNA"/>
</dbReference>
<gene>
    <name evidence="8" type="ORF">ENR15_16995</name>
</gene>
<dbReference type="PROSITE" id="PS52018">
    <property type="entry name" value="DART"/>
    <property type="match status" value="1"/>
</dbReference>
<dbReference type="AlphaFoldDB" id="A0A7C3ZM34"/>
<evidence type="ECO:0000256" key="4">
    <source>
        <dbReference type="ARBA" id="ARBA00022695"/>
    </source>
</evidence>
<feature type="domain" description="DarT" evidence="7">
    <location>
        <begin position="296"/>
        <end position="483"/>
    </location>
</feature>
<comment type="caution">
    <text evidence="8">The sequence shown here is derived from an EMBL/GenBank/DDBJ whole genome shotgun (WGS) entry which is preliminary data.</text>
</comment>
<dbReference type="GO" id="GO:0016779">
    <property type="term" value="F:nucleotidyltransferase activity"/>
    <property type="evidence" value="ECO:0007669"/>
    <property type="project" value="UniProtKB-UniRule"/>
</dbReference>
<evidence type="ECO:0000256" key="5">
    <source>
        <dbReference type="ARBA" id="ARBA00023125"/>
    </source>
</evidence>
<name>A0A7C3ZM34_9CYAN</name>
<dbReference type="Pfam" id="PF14487">
    <property type="entry name" value="DarT"/>
    <property type="match status" value="1"/>
</dbReference>
<evidence type="ECO:0000313" key="8">
    <source>
        <dbReference type="EMBL" id="HGG02285.1"/>
    </source>
</evidence>
<feature type="binding site" evidence="6">
    <location>
        <begin position="300"/>
        <end position="302"/>
    </location>
    <ligand>
        <name>NAD(+)</name>
        <dbReference type="ChEBI" id="CHEBI:57540"/>
    </ligand>
</feature>
<evidence type="ECO:0000256" key="2">
    <source>
        <dbReference type="ARBA" id="ARBA00022676"/>
    </source>
</evidence>
<feature type="binding site" evidence="6">
    <location>
        <position position="309"/>
    </location>
    <ligand>
        <name>NAD(+)</name>
        <dbReference type="ChEBI" id="CHEBI:57540"/>
    </ligand>
</feature>
<evidence type="ECO:0000259" key="7">
    <source>
        <dbReference type="PROSITE" id="PS52018"/>
    </source>
</evidence>
<dbReference type="GO" id="GO:0016757">
    <property type="term" value="F:glycosyltransferase activity"/>
    <property type="evidence" value="ECO:0007669"/>
    <property type="project" value="UniProtKB-UniRule"/>
</dbReference>
<reference evidence="8" key="1">
    <citation type="journal article" date="2020" name="mSystems">
        <title>Genome- and Community-Level Interaction Insights into Carbon Utilization and Element Cycling Functions of Hydrothermarchaeota in Hydrothermal Sediment.</title>
        <authorList>
            <person name="Zhou Z."/>
            <person name="Liu Y."/>
            <person name="Xu W."/>
            <person name="Pan J."/>
            <person name="Luo Z.H."/>
            <person name="Li M."/>
        </authorList>
    </citation>
    <scope>NUCLEOTIDE SEQUENCE [LARGE SCALE GENOMIC DNA]</scope>
    <source>
        <strain evidence="8">SpSt-374</strain>
    </source>
</reference>
<keyword evidence="4 6" id="KW-0548">Nucleotidyltransferase</keyword>
<dbReference type="InterPro" id="IPR029494">
    <property type="entry name" value="DarT"/>
</dbReference>
<feature type="active site" evidence="6">
    <location>
        <position position="434"/>
    </location>
</feature>
<sequence length="483" mass="55953">MSPNFTNQPMDSNLQNLKEQLEAEFPDLSFVVGGYLRYRVRQTTVQVALSEPRKADIFEEFVLKSALALTPAPTEAEIAEMLGIDSMFVRHTTARLQTYSNLEVGSESGITVKPATQELFQGNKCILQPKSTQKVYAIEDDFTEELSLAKTPLNNNAPPGLNKLDDLLDYYDNSRSENNYNVNLTRIQSFIREGLNNENLWVTQDTKLQLQEEVWRILILLIFKTQDQHFLVKVFFGDNQVYQNDRKFRHIDFQHHQIQLANLLSPSLPRFTPAAFRPEAIEADLIHNEVNTRDIQYLVHFTCRENLAGILQNNAILSVKQLQNKESNYNQIDPYRLDERLNHICCSITYFNFQYHYHVSHKSECWVLLHIRPDYLWKQNTLFCRVNAATGRGAFIGEGFEVFQSLFDEPVIAKNRILTRANKPDNLPTCIQAEVLVQESIAIEDVLRVVVMQNSHVQMVRDAGWKGEIEVLPRLFRPRFDWL</sequence>
<evidence type="ECO:0000256" key="1">
    <source>
        <dbReference type="ARBA" id="ARBA00022649"/>
    </source>
</evidence>
<comment type="similarity">
    <text evidence="6">Belongs to the DarT ADP-ribosyltransferase family.</text>
</comment>
<proteinExistence type="inferred from homology"/>
<keyword evidence="1 6" id="KW-1277">Toxin-antitoxin system</keyword>
<organism evidence="8">
    <name type="scientific">Planktothricoides sp. SpSt-374</name>
    <dbReference type="NCBI Taxonomy" id="2282167"/>
    <lineage>
        <taxon>Bacteria</taxon>
        <taxon>Bacillati</taxon>
        <taxon>Cyanobacteriota</taxon>
        <taxon>Cyanophyceae</taxon>
        <taxon>Oscillatoriophycideae</taxon>
        <taxon>Oscillatoriales</taxon>
        <taxon>Oscillatoriaceae</taxon>
        <taxon>Planktothricoides</taxon>
    </lineage>
</organism>
<feature type="active site" description="Proton acceptor" evidence="6">
    <location>
        <position position="336"/>
    </location>
</feature>